<feature type="region of interest" description="Disordered" evidence="7">
    <location>
        <begin position="1"/>
        <end position="40"/>
    </location>
</feature>
<dbReference type="Gene3D" id="2.40.50.100">
    <property type="match status" value="1"/>
</dbReference>
<evidence type="ECO:0000256" key="7">
    <source>
        <dbReference type="SAM" id="MobiDB-lite"/>
    </source>
</evidence>
<feature type="compositionally biased region" description="Polar residues" evidence="7">
    <location>
        <begin position="60"/>
        <end position="75"/>
    </location>
</feature>
<dbReference type="CDD" id="cd06850">
    <property type="entry name" value="biotinyl_domain"/>
    <property type="match status" value="1"/>
</dbReference>
<feature type="compositionally biased region" description="Low complexity" evidence="7">
    <location>
        <begin position="1"/>
        <end position="14"/>
    </location>
</feature>
<evidence type="ECO:0000256" key="3">
    <source>
        <dbReference type="ARBA" id="ARBA00022832"/>
    </source>
</evidence>
<reference evidence="9 10" key="1">
    <citation type="submission" date="2021-03" db="EMBL/GenBank/DDBJ databases">
        <authorList>
            <person name="King G.J."/>
            <person name="Bancroft I."/>
            <person name="Baten A."/>
            <person name="Bloomfield J."/>
            <person name="Borpatragohain P."/>
            <person name="He Z."/>
            <person name="Irish N."/>
            <person name="Irwin J."/>
            <person name="Liu K."/>
            <person name="Mauleon R.P."/>
            <person name="Moore J."/>
            <person name="Morris R."/>
            <person name="Ostergaard L."/>
            <person name="Wang B."/>
            <person name="Wells R."/>
        </authorList>
    </citation>
    <scope>NUCLEOTIDE SEQUENCE [LARGE SCALE GENOMIC DNA]</scope>
    <source>
        <strain evidence="9">R-o-18</strain>
        <tissue evidence="9">Leaf</tissue>
    </source>
</reference>
<evidence type="ECO:0000313" key="9">
    <source>
        <dbReference type="EMBL" id="KAG5403285.1"/>
    </source>
</evidence>
<feature type="region of interest" description="Disordered" evidence="7">
    <location>
        <begin position="434"/>
        <end position="472"/>
    </location>
</feature>
<evidence type="ECO:0000256" key="4">
    <source>
        <dbReference type="ARBA" id="ARBA00023098"/>
    </source>
</evidence>
<dbReference type="InterPro" id="IPR036758">
    <property type="entry name" value="At5g01610-like"/>
</dbReference>
<dbReference type="InterPro" id="IPR011053">
    <property type="entry name" value="Single_hybrid_motif"/>
</dbReference>
<dbReference type="NCBIfam" id="TIGR00531">
    <property type="entry name" value="BCCP"/>
    <property type="match status" value="1"/>
</dbReference>
<evidence type="ECO:0000256" key="1">
    <source>
        <dbReference type="ARBA" id="ARBA00005194"/>
    </source>
</evidence>
<name>A0ABQ7MZQ0_BRACM</name>
<evidence type="ECO:0000256" key="5">
    <source>
        <dbReference type="ARBA" id="ARBA00023160"/>
    </source>
</evidence>
<keyword evidence="6" id="KW-0092">Biotin</keyword>
<dbReference type="InterPro" id="IPR000089">
    <property type="entry name" value="Biotin_lipoyl"/>
</dbReference>
<keyword evidence="3" id="KW-0276">Fatty acid metabolism</keyword>
<feature type="region of interest" description="Disordered" evidence="7">
    <location>
        <begin position="160"/>
        <end position="208"/>
    </location>
</feature>
<keyword evidence="4" id="KW-0443">Lipid metabolism</keyword>
<dbReference type="PANTHER" id="PTHR31676">
    <property type="entry name" value="T31J12.3 PROTEIN-RELATED"/>
    <property type="match status" value="1"/>
</dbReference>
<dbReference type="PROSITE" id="PS50968">
    <property type="entry name" value="BIOTINYL_LIPOYL"/>
    <property type="match status" value="1"/>
</dbReference>
<dbReference type="Pfam" id="PF00364">
    <property type="entry name" value="Biotin_lipoyl"/>
    <property type="match status" value="1"/>
</dbReference>
<dbReference type="PROSITE" id="PS00188">
    <property type="entry name" value="BIOTIN"/>
    <property type="match status" value="1"/>
</dbReference>
<dbReference type="InterPro" id="IPR001882">
    <property type="entry name" value="Biotin_BS"/>
</dbReference>
<evidence type="ECO:0000259" key="8">
    <source>
        <dbReference type="PROSITE" id="PS50968"/>
    </source>
</evidence>
<dbReference type="SUPFAM" id="SSF141562">
    <property type="entry name" value="At5g01610-like"/>
    <property type="match status" value="1"/>
</dbReference>
<dbReference type="PRINTS" id="PR01071">
    <property type="entry name" value="ACOABIOTINCC"/>
</dbReference>
<evidence type="ECO:0000256" key="6">
    <source>
        <dbReference type="ARBA" id="ARBA00023267"/>
    </source>
</evidence>
<dbReference type="SUPFAM" id="SSF51230">
    <property type="entry name" value="Single hybrid motif"/>
    <property type="match status" value="1"/>
</dbReference>
<keyword evidence="5" id="KW-0275">Fatty acid biosynthesis</keyword>
<feature type="compositionally biased region" description="Basic and acidic residues" evidence="7">
    <location>
        <begin position="434"/>
        <end position="454"/>
    </location>
</feature>
<comment type="pathway">
    <text evidence="1">Lipid metabolism; fatty acid biosynthesis.</text>
</comment>
<dbReference type="PANTHER" id="PTHR31676:SF115">
    <property type="entry name" value="DUF538 DOMAIN-CONTAINING PROTEIN"/>
    <property type="match status" value="1"/>
</dbReference>
<keyword evidence="2" id="KW-0444">Lipid biosynthesis</keyword>
<evidence type="ECO:0000256" key="2">
    <source>
        <dbReference type="ARBA" id="ARBA00022516"/>
    </source>
</evidence>
<protein>
    <recommendedName>
        <fullName evidence="8">Lipoyl-binding domain-containing protein</fullName>
    </recommendedName>
</protein>
<evidence type="ECO:0000313" key="10">
    <source>
        <dbReference type="Proteomes" id="UP000823674"/>
    </source>
</evidence>
<organism evidence="9 10">
    <name type="scientific">Brassica rapa subsp. trilocularis</name>
    <dbReference type="NCBI Taxonomy" id="1813537"/>
    <lineage>
        <taxon>Eukaryota</taxon>
        <taxon>Viridiplantae</taxon>
        <taxon>Streptophyta</taxon>
        <taxon>Embryophyta</taxon>
        <taxon>Tracheophyta</taxon>
        <taxon>Spermatophyta</taxon>
        <taxon>Magnoliopsida</taxon>
        <taxon>eudicotyledons</taxon>
        <taxon>Gunneridae</taxon>
        <taxon>Pentapetalae</taxon>
        <taxon>rosids</taxon>
        <taxon>malvids</taxon>
        <taxon>Brassicales</taxon>
        <taxon>Brassicaceae</taxon>
        <taxon>Brassiceae</taxon>
        <taxon>Brassica</taxon>
    </lineage>
</organism>
<dbReference type="InterPro" id="IPR007493">
    <property type="entry name" value="DUF538"/>
</dbReference>
<sequence>MASSSFSVTSPAASVNAVTQTSSHLPLPTTHSRLPRRVSFRLSAKPKLRFISKPSRSVVKAQSTKVGGDASSNASAPARTEGKDENSSKDSSSSTDLATEESISEFLTQVTTLVKLVDSRDIVELQLKQLDCELVIRKKEALPQPESPAQYVMMQQPNQSSYVQSVAPPSAPAASPAPSTPASSPTPSPPTPAKSSLPTVKSPMAGTFYRSPGPGEPPFIKVGDKVQKGQVLCIVEAMKLMNEIESDQTGTVVDIVAEDGKPVSLDTPLFVVQPHFLEETDSLLLLSMDTIRGDLFFIIICSTLFFEISSLPDPSFYDYLRESGLPAGIVPKGVTNFSIDVKTGRFTVALPVPCDAKFENQFHFDYNISGVLSDGRIGNLSGVTQKELFLWFAVRGIHVDPVSSGLIHFDVGVADKQLSLSLFESPRDCTAAEYEHRSVDLSKPRDDDLKKQSYGDKQSIFGPPRNRWTVSS</sequence>
<comment type="caution">
    <text evidence="9">The sequence shown here is derived from an EMBL/GenBank/DDBJ whole genome shotgun (WGS) entry which is preliminary data.</text>
</comment>
<dbReference type="Gene3D" id="2.30.240.10">
    <property type="entry name" value="At5g01610-like"/>
    <property type="match status" value="1"/>
</dbReference>
<feature type="compositionally biased region" description="Polar residues" evidence="7">
    <location>
        <begin position="16"/>
        <end position="32"/>
    </location>
</feature>
<dbReference type="InterPro" id="IPR001249">
    <property type="entry name" value="AcCoA_biotinCC"/>
</dbReference>
<dbReference type="Pfam" id="PF04398">
    <property type="entry name" value="DUF538"/>
    <property type="match status" value="1"/>
</dbReference>
<gene>
    <name evidence="9" type="primary">A03p007990.1_BraROA</name>
    <name evidence="9" type="ORF">IGI04_009404</name>
</gene>
<feature type="domain" description="Lipoyl-binding" evidence="8">
    <location>
        <begin position="197"/>
        <end position="273"/>
    </location>
</feature>
<feature type="region of interest" description="Disordered" evidence="7">
    <location>
        <begin position="55"/>
        <end position="97"/>
    </location>
</feature>
<keyword evidence="10" id="KW-1185">Reference proteome</keyword>
<dbReference type="Proteomes" id="UP000823674">
    <property type="component" value="Chromosome A03"/>
</dbReference>
<dbReference type="EMBL" id="JADBGQ010000003">
    <property type="protein sequence ID" value="KAG5403285.1"/>
    <property type="molecule type" value="Genomic_DNA"/>
</dbReference>
<proteinExistence type="predicted"/>
<accession>A0ABQ7MZQ0</accession>
<feature type="compositionally biased region" description="Low complexity" evidence="7">
    <location>
        <begin position="172"/>
        <end position="183"/>
    </location>
</feature>